<evidence type="ECO:0000313" key="1">
    <source>
        <dbReference type="EMBL" id="MDQ0154751.1"/>
    </source>
</evidence>
<name>A0ABT9V1C6_9BACL</name>
<proteinExistence type="predicted"/>
<dbReference type="EMBL" id="JAUSTU010000004">
    <property type="protein sequence ID" value="MDQ0154751.1"/>
    <property type="molecule type" value="Genomic_DNA"/>
</dbReference>
<protein>
    <recommendedName>
        <fullName evidence="3">Fe-S cluster assembly protein HesB</fullName>
    </recommendedName>
</protein>
<comment type="caution">
    <text evidence="1">The sequence shown here is derived from an EMBL/GenBank/DDBJ whole genome shotgun (WGS) entry which is preliminary data.</text>
</comment>
<sequence length="35" mass="3714">MVNITPAALTEISEQLSTILKEGEKALVRLSMGIG</sequence>
<accession>A0ABT9V1C6</accession>
<evidence type="ECO:0000313" key="2">
    <source>
        <dbReference type="Proteomes" id="UP001231362"/>
    </source>
</evidence>
<gene>
    <name evidence="1" type="ORF">J2S07_001055</name>
</gene>
<keyword evidence="2" id="KW-1185">Reference proteome</keyword>
<evidence type="ECO:0008006" key="3">
    <source>
        <dbReference type="Google" id="ProtNLM"/>
    </source>
</evidence>
<dbReference type="Proteomes" id="UP001231362">
    <property type="component" value="Unassembled WGS sequence"/>
</dbReference>
<reference evidence="1 2" key="1">
    <citation type="submission" date="2023-07" db="EMBL/GenBank/DDBJ databases">
        <title>Genomic Encyclopedia of Type Strains, Phase IV (KMG-IV): sequencing the most valuable type-strain genomes for metagenomic binning, comparative biology and taxonomic classification.</title>
        <authorList>
            <person name="Goeker M."/>
        </authorList>
    </citation>
    <scope>NUCLEOTIDE SEQUENCE [LARGE SCALE GENOMIC DNA]</scope>
    <source>
        <strain evidence="1 2">DSM 23948</strain>
    </source>
</reference>
<organism evidence="1 2">
    <name type="scientific">Anoxybacillus andreesenii</name>
    <dbReference type="NCBI Taxonomy" id="1325932"/>
    <lineage>
        <taxon>Bacteria</taxon>
        <taxon>Bacillati</taxon>
        <taxon>Bacillota</taxon>
        <taxon>Bacilli</taxon>
        <taxon>Bacillales</taxon>
        <taxon>Anoxybacillaceae</taxon>
        <taxon>Anoxybacillus</taxon>
    </lineage>
</organism>